<accession>R0M255</accession>
<proteinExistence type="predicted"/>
<feature type="region of interest" description="Disordered" evidence="1">
    <location>
        <begin position="126"/>
        <end position="182"/>
    </location>
</feature>
<gene>
    <name evidence="2" type="ORF">Anapl_01069</name>
</gene>
<organism evidence="2 3">
    <name type="scientific">Anas platyrhynchos</name>
    <name type="common">Mallard</name>
    <name type="synonym">Anas boschas</name>
    <dbReference type="NCBI Taxonomy" id="8839"/>
    <lineage>
        <taxon>Eukaryota</taxon>
        <taxon>Metazoa</taxon>
        <taxon>Chordata</taxon>
        <taxon>Craniata</taxon>
        <taxon>Vertebrata</taxon>
        <taxon>Euteleostomi</taxon>
        <taxon>Archelosauria</taxon>
        <taxon>Archosauria</taxon>
        <taxon>Dinosauria</taxon>
        <taxon>Saurischia</taxon>
        <taxon>Theropoda</taxon>
        <taxon>Coelurosauria</taxon>
        <taxon>Aves</taxon>
        <taxon>Neognathae</taxon>
        <taxon>Galloanserae</taxon>
        <taxon>Anseriformes</taxon>
        <taxon>Anatidae</taxon>
        <taxon>Anatinae</taxon>
        <taxon>Anas</taxon>
    </lineage>
</organism>
<protein>
    <submittedName>
        <fullName evidence="2">Uncharacterized protein</fullName>
    </submittedName>
</protein>
<sequence>MGGAPAARGADGGSAETAEAARRLQHSEGTSKVQGVESGAGGCLTPAPGHFIGSSKCSASFRVVAGAARAFHLPTRNSPPASSSHPQLLACAHVHAENPISPSSFPIPFVVLAVRTLSCVLCSQQPSSVPPCHDRQPSTAPVPKPLASQKHPFGAYPPEETRSLCKPSPPDTQPRGPHGNPWRLEEVVGRAFAPGDVQQKGFVGAVLGAFLCQGSALLPGKTAQSI</sequence>
<dbReference type="EMBL" id="KB742585">
    <property type="protein sequence ID" value="EOB06758.1"/>
    <property type="molecule type" value="Genomic_DNA"/>
</dbReference>
<keyword evidence="3" id="KW-1185">Reference proteome</keyword>
<feature type="region of interest" description="Disordered" evidence="1">
    <location>
        <begin position="1"/>
        <end position="38"/>
    </location>
</feature>
<name>R0M255_ANAPL</name>
<reference evidence="3" key="1">
    <citation type="journal article" date="2013" name="Nat. Genet.">
        <title>The duck genome and transcriptome provide insight into an avian influenza virus reservoir species.</title>
        <authorList>
            <person name="Huang Y."/>
            <person name="Li Y."/>
            <person name="Burt D.W."/>
            <person name="Chen H."/>
            <person name="Zhang Y."/>
            <person name="Qian W."/>
            <person name="Kim H."/>
            <person name="Gan S."/>
            <person name="Zhao Y."/>
            <person name="Li J."/>
            <person name="Yi K."/>
            <person name="Feng H."/>
            <person name="Zhu P."/>
            <person name="Li B."/>
            <person name="Liu Q."/>
            <person name="Fairley S."/>
            <person name="Magor K.E."/>
            <person name="Du Z."/>
            <person name="Hu X."/>
            <person name="Goodman L."/>
            <person name="Tafer H."/>
            <person name="Vignal A."/>
            <person name="Lee T."/>
            <person name="Kim K.W."/>
            <person name="Sheng Z."/>
            <person name="An Y."/>
            <person name="Searle S."/>
            <person name="Herrero J."/>
            <person name="Groenen M.A."/>
            <person name="Crooijmans R.P."/>
            <person name="Faraut T."/>
            <person name="Cai Q."/>
            <person name="Webster R.G."/>
            <person name="Aldridge J.R."/>
            <person name="Warren W.C."/>
            <person name="Bartschat S."/>
            <person name="Kehr S."/>
            <person name="Marz M."/>
            <person name="Stadler P.F."/>
            <person name="Smith J."/>
            <person name="Kraus R.H."/>
            <person name="Zhao Y."/>
            <person name="Ren L."/>
            <person name="Fei J."/>
            <person name="Morisson M."/>
            <person name="Kaiser P."/>
            <person name="Griffin D.K."/>
            <person name="Rao M."/>
            <person name="Pitel F."/>
            <person name="Wang J."/>
            <person name="Li N."/>
        </authorList>
    </citation>
    <scope>NUCLEOTIDE SEQUENCE [LARGE SCALE GENOMIC DNA]</scope>
</reference>
<dbReference type="Proteomes" id="UP000296049">
    <property type="component" value="Unassembled WGS sequence"/>
</dbReference>
<evidence type="ECO:0000313" key="2">
    <source>
        <dbReference type="EMBL" id="EOB06758.1"/>
    </source>
</evidence>
<evidence type="ECO:0000313" key="3">
    <source>
        <dbReference type="Proteomes" id="UP000296049"/>
    </source>
</evidence>
<evidence type="ECO:0000256" key="1">
    <source>
        <dbReference type="SAM" id="MobiDB-lite"/>
    </source>
</evidence>
<feature type="compositionally biased region" description="Low complexity" evidence="1">
    <location>
        <begin position="1"/>
        <end position="15"/>
    </location>
</feature>
<dbReference type="AlphaFoldDB" id="R0M255"/>